<sequence precursor="true">MSCRRVAVLAFALLSLGSTAVRAQIPYTRDMIPTRTQLARVGLERQWIAVVALSETERVLRVSRSADLIFAQTNNGGLHAFDAETGKLRWTASLGGYTPFARPISSNSYAVFGTVGETLIGFDKNKGRVIWRLSLGAIPTSGTVADEDRVLVGTAEGRLNAYSLRSRDAKGNPTIRTKPGMEWGWQTSGPVDTLPLMAQHVVAFGSTDGRVYVVLNDQQITLYRIRTGGKIGDGLGAYGTRTLLIPSADKNLYAVDLLTAQNQWVFPSGSPILQSPLVAGEDILTINEAGVLSSLEPATGTPKWSIPTPEATLLSLSPTRVYLRSTNQDLIVVDRTAGKLLADAAATRQRAGLNLRDFELSMLNRYDDRLCLGTSSGIVVCLREIGATEPKLLRDPKALPFGYIPPEGLKKPPAPAATTEPGAEGKESENKDSAGDAAADPAAKPDAEPKPDADAPEAEKSESEKP</sequence>
<dbReference type="Pfam" id="PF13360">
    <property type="entry name" value="PQQ_2"/>
    <property type="match status" value="1"/>
</dbReference>
<accession>A0A5B9W0Z0</accession>
<evidence type="ECO:0000256" key="2">
    <source>
        <dbReference type="SAM" id="SignalP"/>
    </source>
</evidence>
<reference evidence="4 5" key="1">
    <citation type="submission" date="2019-08" db="EMBL/GenBank/DDBJ databases">
        <title>Deep-cultivation of Planctomycetes and their phenomic and genomic characterization uncovers novel biology.</title>
        <authorList>
            <person name="Wiegand S."/>
            <person name="Jogler M."/>
            <person name="Boedeker C."/>
            <person name="Pinto D."/>
            <person name="Vollmers J."/>
            <person name="Rivas-Marin E."/>
            <person name="Kohn T."/>
            <person name="Peeters S.H."/>
            <person name="Heuer A."/>
            <person name="Rast P."/>
            <person name="Oberbeckmann S."/>
            <person name="Bunk B."/>
            <person name="Jeske O."/>
            <person name="Meyerdierks A."/>
            <person name="Storesund J.E."/>
            <person name="Kallscheuer N."/>
            <person name="Luecker S."/>
            <person name="Lage O.M."/>
            <person name="Pohl T."/>
            <person name="Merkel B.J."/>
            <person name="Hornburger P."/>
            <person name="Mueller R.-W."/>
            <person name="Bruemmer F."/>
            <person name="Labrenz M."/>
            <person name="Spormann A.M."/>
            <person name="Op den Camp H."/>
            <person name="Overmann J."/>
            <person name="Amann R."/>
            <person name="Jetten M.S.M."/>
            <person name="Mascher T."/>
            <person name="Medema M.H."/>
            <person name="Devos D.P."/>
            <person name="Kaster A.-K."/>
            <person name="Ovreas L."/>
            <person name="Rohde M."/>
            <person name="Galperin M.Y."/>
            <person name="Jogler C."/>
        </authorList>
    </citation>
    <scope>NUCLEOTIDE SEQUENCE [LARGE SCALE GENOMIC DNA]</scope>
    <source>
        <strain evidence="4 5">OJF2</strain>
    </source>
</reference>
<dbReference type="PANTHER" id="PTHR34512:SF30">
    <property type="entry name" value="OUTER MEMBRANE PROTEIN ASSEMBLY FACTOR BAMB"/>
    <property type="match status" value="1"/>
</dbReference>
<gene>
    <name evidence="4" type="ORF">OJF2_21390</name>
</gene>
<dbReference type="Gene3D" id="2.40.128.630">
    <property type="match status" value="1"/>
</dbReference>
<dbReference type="SUPFAM" id="SSF50998">
    <property type="entry name" value="Quinoprotein alcohol dehydrogenase-like"/>
    <property type="match status" value="1"/>
</dbReference>
<dbReference type="InterPro" id="IPR018391">
    <property type="entry name" value="PQQ_b-propeller_rpt"/>
</dbReference>
<keyword evidence="5" id="KW-1185">Reference proteome</keyword>
<evidence type="ECO:0000256" key="1">
    <source>
        <dbReference type="SAM" id="MobiDB-lite"/>
    </source>
</evidence>
<keyword evidence="2" id="KW-0732">Signal</keyword>
<feature type="compositionally biased region" description="Basic and acidic residues" evidence="1">
    <location>
        <begin position="443"/>
        <end position="466"/>
    </location>
</feature>
<feature type="signal peptide" evidence="2">
    <location>
        <begin position="1"/>
        <end position="23"/>
    </location>
</feature>
<feature type="compositionally biased region" description="Basic and acidic residues" evidence="1">
    <location>
        <begin position="423"/>
        <end position="434"/>
    </location>
</feature>
<dbReference type="Proteomes" id="UP000324233">
    <property type="component" value="Chromosome"/>
</dbReference>
<proteinExistence type="predicted"/>
<dbReference type="Gene3D" id="2.130.10.10">
    <property type="entry name" value="YVTN repeat-like/Quinoprotein amine dehydrogenase"/>
    <property type="match status" value="1"/>
</dbReference>
<dbReference type="SMART" id="SM00564">
    <property type="entry name" value="PQQ"/>
    <property type="match status" value="4"/>
</dbReference>
<name>A0A5B9W0Z0_9BACT</name>
<dbReference type="EMBL" id="CP042997">
    <property type="protein sequence ID" value="QEH33635.1"/>
    <property type="molecule type" value="Genomic_DNA"/>
</dbReference>
<dbReference type="KEGG" id="agv:OJF2_21390"/>
<protein>
    <submittedName>
        <fullName evidence="4">Outer membrane biogenesis protein BamB</fullName>
    </submittedName>
</protein>
<organism evidence="4 5">
    <name type="scientific">Aquisphaera giovannonii</name>
    <dbReference type="NCBI Taxonomy" id="406548"/>
    <lineage>
        <taxon>Bacteria</taxon>
        <taxon>Pseudomonadati</taxon>
        <taxon>Planctomycetota</taxon>
        <taxon>Planctomycetia</taxon>
        <taxon>Isosphaerales</taxon>
        <taxon>Isosphaeraceae</taxon>
        <taxon>Aquisphaera</taxon>
    </lineage>
</organism>
<dbReference type="InterPro" id="IPR002372">
    <property type="entry name" value="PQQ_rpt_dom"/>
</dbReference>
<evidence type="ECO:0000313" key="5">
    <source>
        <dbReference type="Proteomes" id="UP000324233"/>
    </source>
</evidence>
<feature type="region of interest" description="Disordered" evidence="1">
    <location>
        <begin position="404"/>
        <end position="466"/>
    </location>
</feature>
<feature type="domain" description="Pyrrolo-quinoline quinone repeat" evidence="3">
    <location>
        <begin position="54"/>
        <end position="214"/>
    </location>
</feature>
<evidence type="ECO:0000259" key="3">
    <source>
        <dbReference type="Pfam" id="PF13360"/>
    </source>
</evidence>
<dbReference type="InterPro" id="IPR011047">
    <property type="entry name" value="Quinoprotein_ADH-like_sf"/>
</dbReference>
<evidence type="ECO:0000313" key="4">
    <source>
        <dbReference type="EMBL" id="QEH33635.1"/>
    </source>
</evidence>
<dbReference type="AlphaFoldDB" id="A0A5B9W0Z0"/>
<dbReference type="InterPro" id="IPR015943">
    <property type="entry name" value="WD40/YVTN_repeat-like_dom_sf"/>
</dbReference>
<dbReference type="RefSeq" id="WP_168221718.1">
    <property type="nucleotide sequence ID" value="NZ_CP042997.1"/>
</dbReference>
<dbReference type="PANTHER" id="PTHR34512">
    <property type="entry name" value="CELL SURFACE PROTEIN"/>
    <property type="match status" value="1"/>
</dbReference>
<feature type="chain" id="PRO_5022903654" evidence="2">
    <location>
        <begin position="24"/>
        <end position="466"/>
    </location>
</feature>